<name>A0A0K2SY24_LEPSM</name>
<organism evidence="1">
    <name type="scientific">Lepeophtheirus salmonis</name>
    <name type="common">Salmon louse</name>
    <name type="synonym">Caligus salmonis</name>
    <dbReference type="NCBI Taxonomy" id="72036"/>
    <lineage>
        <taxon>Eukaryota</taxon>
        <taxon>Metazoa</taxon>
        <taxon>Ecdysozoa</taxon>
        <taxon>Arthropoda</taxon>
        <taxon>Crustacea</taxon>
        <taxon>Multicrustacea</taxon>
        <taxon>Hexanauplia</taxon>
        <taxon>Copepoda</taxon>
        <taxon>Siphonostomatoida</taxon>
        <taxon>Caligidae</taxon>
        <taxon>Lepeophtheirus</taxon>
    </lineage>
</organism>
<proteinExistence type="predicted"/>
<dbReference type="EMBL" id="HACA01000911">
    <property type="protein sequence ID" value="CDW18272.1"/>
    <property type="molecule type" value="Transcribed_RNA"/>
</dbReference>
<protein>
    <submittedName>
        <fullName evidence="1">Uncharacterized protein</fullName>
    </submittedName>
</protein>
<evidence type="ECO:0000313" key="1">
    <source>
        <dbReference type="EMBL" id="CDW18272.1"/>
    </source>
</evidence>
<accession>A0A0K2SY24</accession>
<dbReference type="AlphaFoldDB" id="A0A0K2SY24"/>
<feature type="non-terminal residue" evidence="1">
    <location>
        <position position="1"/>
    </location>
</feature>
<sequence length="68" mass="7674">SSYIFLEKPHSFSQKINIFKFLARTKIPLYRLSSPAYAPDIISCTNIMQKKALAPNNTLMVIICVVKG</sequence>
<reference evidence="1" key="1">
    <citation type="submission" date="2014-05" db="EMBL/GenBank/DDBJ databases">
        <authorList>
            <person name="Chronopoulou M."/>
        </authorList>
    </citation>
    <scope>NUCLEOTIDE SEQUENCE</scope>
    <source>
        <tissue evidence="1">Whole organism</tissue>
    </source>
</reference>